<evidence type="ECO:0000313" key="2">
    <source>
        <dbReference type="Proteomes" id="UP000255283"/>
    </source>
</evidence>
<accession>A0AAQ1UL94</accession>
<dbReference type="EMBL" id="UGTJ01000001">
    <property type="protein sequence ID" value="SUB80486.1"/>
    <property type="molecule type" value="Genomic_DNA"/>
</dbReference>
<gene>
    <name evidence="1" type="ORF">NCTC13063_01771</name>
</gene>
<dbReference type="PANTHER" id="PTHR34704:SF1">
    <property type="entry name" value="ATPASE"/>
    <property type="match status" value="1"/>
</dbReference>
<name>A0AAQ1UL94_9BACT</name>
<proteinExistence type="predicted"/>
<dbReference type="Proteomes" id="UP000255283">
    <property type="component" value="Unassembled WGS sequence"/>
</dbReference>
<sequence>MKFYDREKELEQLRNSEAQAEKAASFTVLMGRHRIGKTSLILKVLEGRPFAYLFVSRDNEAMLWTRCKENSKTPWTSMSSGGFRGFANCLR</sequence>
<comment type="caution">
    <text evidence="1">The sequence shown here is derived from an EMBL/GenBank/DDBJ whole genome shotgun (WGS) entry which is preliminary data.</text>
</comment>
<dbReference type="PANTHER" id="PTHR34704">
    <property type="entry name" value="ATPASE"/>
    <property type="match status" value="1"/>
</dbReference>
<dbReference type="InterPro" id="IPR027417">
    <property type="entry name" value="P-loop_NTPase"/>
</dbReference>
<organism evidence="1 2">
    <name type="scientific">Segatella buccae</name>
    <dbReference type="NCBI Taxonomy" id="28126"/>
    <lineage>
        <taxon>Bacteria</taxon>
        <taxon>Pseudomonadati</taxon>
        <taxon>Bacteroidota</taxon>
        <taxon>Bacteroidia</taxon>
        <taxon>Bacteroidales</taxon>
        <taxon>Prevotellaceae</taxon>
        <taxon>Segatella</taxon>
    </lineage>
</organism>
<dbReference type="SUPFAM" id="SSF52540">
    <property type="entry name" value="P-loop containing nucleoside triphosphate hydrolases"/>
    <property type="match status" value="1"/>
</dbReference>
<dbReference type="AlphaFoldDB" id="A0AAQ1UL94"/>
<evidence type="ECO:0000313" key="1">
    <source>
        <dbReference type="EMBL" id="SUB80486.1"/>
    </source>
</evidence>
<dbReference type="Gene3D" id="3.40.50.300">
    <property type="entry name" value="P-loop containing nucleotide triphosphate hydrolases"/>
    <property type="match status" value="1"/>
</dbReference>
<protein>
    <submittedName>
        <fullName evidence="1">Predicted ATPase (AAA+ superfamily)</fullName>
    </submittedName>
</protein>
<reference evidence="1 2" key="1">
    <citation type="submission" date="2018-06" db="EMBL/GenBank/DDBJ databases">
        <authorList>
            <consortium name="Pathogen Informatics"/>
            <person name="Doyle S."/>
        </authorList>
    </citation>
    <scope>NUCLEOTIDE SEQUENCE [LARGE SCALE GENOMIC DNA]</scope>
    <source>
        <strain evidence="1 2">NCTC13063</strain>
    </source>
</reference>